<evidence type="ECO:0000313" key="15">
    <source>
        <dbReference type="Proteomes" id="UP001161017"/>
    </source>
</evidence>
<dbReference type="PANTHER" id="PTHR48106">
    <property type="entry name" value="QUINONE OXIDOREDUCTASE PIG3-RELATED"/>
    <property type="match status" value="1"/>
</dbReference>
<dbReference type="Pfam" id="PF16900">
    <property type="entry name" value="REPA_OB_2"/>
    <property type="match status" value="1"/>
</dbReference>
<keyword evidence="15" id="KW-1185">Reference proteome</keyword>
<dbReference type="GO" id="GO:0003697">
    <property type="term" value="F:single-stranded DNA binding"/>
    <property type="evidence" value="ECO:0007669"/>
    <property type="project" value="UniProtKB-ARBA"/>
</dbReference>
<dbReference type="GO" id="GO:0007004">
    <property type="term" value="P:telomere maintenance via telomerase"/>
    <property type="evidence" value="ECO:0007669"/>
    <property type="project" value="UniProtKB-ARBA"/>
</dbReference>
<dbReference type="GO" id="GO:0006260">
    <property type="term" value="P:DNA replication"/>
    <property type="evidence" value="ECO:0007669"/>
    <property type="project" value="UniProtKB-KW"/>
</dbReference>
<dbReference type="GO" id="GO:0008270">
    <property type="term" value="F:zinc ion binding"/>
    <property type="evidence" value="ECO:0007669"/>
    <property type="project" value="UniProtKB-KW"/>
</dbReference>
<dbReference type="InterPro" id="IPR007199">
    <property type="entry name" value="Rep_factor-A_N"/>
</dbReference>
<evidence type="ECO:0000256" key="9">
    <source>
        <dbReference type="ARBA" id="ARBA00023125"/>
    </source>
</evidence>
<dbReference type="FunFam" id="2.40.50.140:FF:000041">
    <property type="entry name" value="Replication protein A subunit"/>
    <property type="match status" value="1"/>
</dbReference>
<comment type="subcellular location">
    <subcellularLocation>
        <location evidence="1 11">Nucleus</location>
    </subcellularLocation>
</comment>
<evidence type="ECO:0000256" key="10">
    <source>
        <dbReference type="ARBA" id="ARBA00023242"/>
    </source>
</evidence>
<dbReference type="FunFam" id="2.40.50.140:FF:000064">
    <property type="entry name" value="Replication protein A subunit"/>
    <property type="match status" value="1"/>
</dbReference>
<keyword evidence="7" id="KW-0521">NADP</keyword>
<evidence type="ECO:0000313" key="14">
    <source>
        <dbReference type="EMBL" id="MDI1489977.1"/>
    </source>
</evidence>
<dbReference type="Pfam" id="PF04057">
    <property type="entry name" value="Rep-A_N"/>
    <property type="match status" value="1"/>
</dbReference>
<dbReference type="GO" id="GO:0006310">
    <property type="term" value="P:DNA recombination"/>
    <property type="evidence" value="ECO:0007669"/>
    <property type="project" value="InterPro"/>
</dbReference>
<evidence type="ECO:0000256" key="6">
    <source>
        <dbReference type="ARBA" id="ARBA00022833"/>
    </source>
</evidence>
<dbReference type="GO" id="GO:0005662">
    <property type="term" value="C:DNA replication factor A complex"/>
    <property type="evidence" value="ECO:0007669"/>
    <property type="project" value="UniProtKB-ARBA"/>
</dbReference>
<dbReference type="InterPro" id="IPR012340">
    <property type="entry name" value="NA-bd_OB-fold"/>
</dbReference>
<dbReference type="CDD" id="cd04476">
    <property type="entry name" value="RPA1_DBD_C"/>
    <property type="match status" value="1"/>
</dbReference>
<dbReference type="InterPro" id="IPR047192">
    <property type="entry name" value="Euk_RPA1_DBD_C"/>
</dbReference>
<feature type="compositionally biased region" description="Basic and acidic residues" evidence="12">
    <location>
        <begin position="124"/>
        <end position="134"/>
    </location>
</feature>
<dbReference type="InterPro" id="IPR031657">
    <property type="entry name" value="REPA_OB_2"/>
</dbReference>
<comment type="subunit">
    <text evidence="11">Component of the heterotrimeric canonical replication protein A complex (RPA).</text>
</comment>
<feature type="region of interest" description="Disordered" evidence="12">
    <location>
        <begin position="124"/>
        <end position="170"/>
    </location>
</feature>
<organism evidence="14 15">
    <name type="scientific">Ramalina farinacea</name>
    <dbReference type="NCBI Taxonomy" id="258253"/>
    <lineage>
        <taxon>Eukaryota</taxon>
        <taxon>Fungi</taxon>
        <taxon>Dikarya</taxon>
        <taxon>Ascomycota</taxon>
        <taxon>Pezizomycotina</taxon>
        <taxon>Lecanoromycetes</taxon>
        <taxon>OSLEUM clade</taxon>
        <taxon>Lecanoromycetidae</taxon>
        <taxon>Lecanorales</taxon>
        <taxon>Lecanorineae</taxon>
        <taxon>Ramalinaceae</taxon>
        <taxon>Ramalina</taxon>
    </lineage>
</organism>
<dbReference type="Pfam" id="PF08646">
    <property type="entry name" value="Rep_fac-A_C"/>
    <property type="match status" value="1"/>
</dbReference>
<evidence type="ECO:0000256" key="12">
    <source>
        <dbReference type="SAM" id="MobiDB-lite"/>
    </source>
</evidence>
<dbReference type="PANTHER" id="PTHR48106:SF18">
    <property type="entry name" value="QUINONE OXIDOREDUCTASE PIG3"/>
    <property type="match status" value="1"/>
</dbReference>
<dbReference type="InterPro" id="IPR036291">
    <property type="entry name" value="NAD(P)-bd_dom_sf"/>
</dbReference>
<dbReference type="InterPro" id="IPR013149">
    <property type="entry name" value="ADH-like_C"/>
</dbReference>
<keyword evidence="3 11" id="KW-0235">DNA replication</keyword>
<keyword evidence="9 11" id="KW-0238">DNA-binding</keyword>
<evidence type="ECO:0000256" key="2">
    <source>
        <dbReference type="ARBA" id="ARBA00005690"/>
    </source>
</evidence>
<feature type="compositionally biased region" description="Polar residues" evidence="12">
    <location>
        <begin position="153"/>
        <end position="170"/>
    </location>
</feature>
<dbReference type="FunFam" id="2.40.50.140:FF:000117">
    <property type="entry name" value="Replication protein A subunit"/>
    <property type="match status" value="1"/>
</dbReference>
<dbReference type="InterPro" id="IPR014189">
    <property type="entry name" value="Quinone_OxRdtase_PIG3"/>
</dbReference>
<keyword evidence="8" id="KW-0560">Oxidoreductase</keyword>
<feature type="domain" description="Enoyl reductase (ER)" evidence="13">
    <location>
        <begin position="614"/>
        <end position="934"/>
    </location>
</feature>
<dbReference type="CDD" id="cd04477">
    <property type="entry name" value="RPA1N"/>
    <property type="match status" value="1"/>
</dbReference>
<dbReference type="GO" id="GO:0070402">
    <property type="term" value="F:NADPH binding"/>
    <property type="evidence" value="ECO:0007669"/>
    <property type="project" value="TreeGrafter"/>
</dbReference>
<dbReference type="Gene3D" id="3.40.50.720">
    <property type="entry name" value="NAD(P)-binding Rossmann-like Domain"/>
    <property type="match status" value="1"/>
</dbReference>
<reference evidence="14" key="1">
    <citation type="journal article" date="2023" name="Genome Biol. Evol.">
        <title>First Whole Genome Sequence and Flow Cytometry Genome Size Data for the Lichen-Forming Fungus Ramalina farinacea (Ascomycota).</title>
        <authorList>
            <person name="Llewellyn T."/>
            <person name="Mian S."/>
            <person name="Hill R."/>
            <person name="Leitch I.J."/>
            <person name="Gaya E."/>
        </authorList>
    </citation>
    <scope>NUCLEOTIDE SEQUENCE</scope>
    <source>
        <strain evidence="14">LIQ254RAFAR</strain>
    </source>
</reference>
<evidence type="ECO:0000256" key="5">
    <source>
        <dbReference type="ARBA" id="ARBA00022771"/>
    </source>
</evidence>
<dbReference type="SUPFAM" id="SSF50129">
    <property type="entry name" value="GroES-like"/>
    <property type="match status" value="1"/>
</dbReference>
<comment type="similarity">
    <text evidence="2 11">Belongs to the replication factor A protein 1 family.</text>
</comment>
<dbReference type="InterPro" id="IPR020843">
    <property type="entry name" value="ER"/>
</dbReference>
<dbReference type="EMBL" id="JAPUFD010000010">
    <property type="protein sequence ID" value="MDI1489977.1"/>
    <property type="molecule type" value="Genomic_DNA"/>
</dbReference>
<dbReference type="SUPFAM" id="SSF51735">
    <property type="entry name" value="NAD(P)-binding Rossmann-fold domains"/>
    <property type="match status" value="1"/>
</dbReference>
<dbReference type="GO" id="GO:0000781">
    <property type="term" value="C:chromosome, telomeric region"/>
    <property type="evidence" value="ECO:0007669"/>
    <property type="project" value="UniProtKB-ARBA"/>
</dbReference>
<keyword evidence="6 11" id="KW-0862">Zinc</keyword>
<evidence type="ECO:0000256" key="11">
    <source>
        <dbReference type="RuleBase" id="RU364130"/>
    </source>
</evidence>
<keyword evidence="4 11" id="KW-0479">Metal-binding</keyword>
<dbReference type="NCBIfam" id="TIGR00617">
    <property type="entry name" value="rpa1"/>
    <property type="match status" value="1"/>
</dbReference>
<evidence type="ECO:0000256" key="3">
    <source>
        <dbReference type="ARBA" id="ARBA00022705"/>
    </source>
</evidence>
<protein>
    <recommendedName>
        <fullName evidence="11">Replication protein A subunit</fullName>
    </recommendedName>
</protein>
<dbReference type="CDD" id="cd04474">
    <property type="entry name" value="RPA1_DBD_A"/>
    <property type="match status" value="1"/>
</dbReference>
<dbReference type="SUPFAM" id="SSF50249">
    <property type="entry name" value="Nucleic acid-binding proteins"/>
    <property type="match status" value="4"/>
</dbReference>
<gene>
    <name evidence="14" type="primary">RFA1</name>
    <name evidence="14" type="ORF">OHK93_001176</name>
</gene>
<dbReference type="Pfam" id="PF08240">
    <property type="entry name" value="ADH_N"/>
    <property type="match status" value="1"/>
</dbReference>
<dbReference type="Gene3D" id="3.90.180.10">
    <property type="entry name" value="Medium-chain alcohol dehydrogenases, catalytic domain"/>
    <property type="match status" value="1"/>
</dbReference>
<keyword evidence="5 11" id="KW-0863">Zinc-finger</keyword>
<dbReference type="InterPro" id="IPR013955">
    <property type="entry name" value="Rep_factor-A_C"/>
</dbReference>
<evidence type="ECO:0000256" key="1">
    <source>
        <dbReference type="ARBA" id="ARBA00004123"/>
    </source>
</evidence>
<dbReference type="FunFam" id="2.40.50.140:FF:000090">
    <property type="entry name" value="Replication protein A subunit"/>
    <property type="match status" value="1"/>
</dbReference>
<proteinExistence type="inferred from homology"/>
<dbReference type="Pfam" id="PF00107">
    <property type="entry name" value="ADH_zinc_N"/>
    <property type="match status" value="1"/>
</dbReference>
<feature type="compositionally biased region" description="Polar residues" evidence="12">
    <location>
        <begin position="135"/>
        <end position="145"/>
    </location>
</feature>
<comment type="caution">
    <text evidence="14">The sequence shown here is derived from an EMBL/GenBank/DDBJ whole genome shotgun (WGS) entry which is preliminary data.</text>
</comment>
<comment type="function">
    <text evidence="11">As part of the replication protein A (RPA/RP-A), a single-stranded DNA-binding heterotrimeric complex, may play an essential role in DNA replication, recombination and repair. Binds and stabilizes single-stranded DNA intermediates, preventing complementary DNA reannealing and recruiting different proteins involved in DNA metabolism.</text>
</comment>
<dbReference type="GO" id="GO:0016651">
    <property type="term" value="F:oxidoreductase activity, acting on NAD(P)H"/>
    <property type="evidence" value="ECO:0007669"/>
    <property type="project" value="TreeGrafter"/>
</dbReference>
<evidence type="ECO:0000256" key="8">
    <source>
        <dbReference type="ARBA" id="ARBA00023002"/>
    </source>
</evidence>
<keyword evidence="10 11" id="KW-0539">Nucleus</keyword>
<dbReference type="AlphaFoldDB" id="A0AA43TZ88"/>
<dbReference type="SMART" id="SM00829">
    <property type="entry name" value="PKS_ER"/>
    <property type="match status" value="1"/>
</dbReference>
<accession>A0AA43TZ88</accession>
<evidence type="ECO:0000259" key="13">
    <source>
        <dbReference type="SMART" id="SM00829"/>
    </source>
</evidence>
<dbReference type="Proteomes" id="UP001161017">
    <property type="component" value="Unassembled WGS sequence"/>
</dbReference>
<evidence type="ECO:0000256" key="4">
    <source>
        <dbReference type="ARBA" id="ARBA00022723"/>
    </source>
</evidence>
<evidence type="ECO:0000256" key="7">
    <source>
        <dbReference type="ARBA" id="ARBA00022857"/>
    </source>
</evidence>
<dbReference type="CDD" id="cd04475">
    <property type="entry name" value="RPA1_DBD_B"/>
    <property type="match status" value="1"/>
</dbReference>
<dbReference type="CDD" id="cd05276">
    <property type="entry name" value="p53_inducible_oxidoreductase"/>
    <property type="match status" value="1"/>
</dbReference>
<dbReference type="Gene3D" id="2.40.50.140">
    <property type="entry name" value="Nucleic acid-binding proteins"/>
    <property type="match status" value="4"/>
</dbReference>
<dbReference type="GO" id="GO:0006281">
    <property type="term" value="P:DNA repair"/>
    <property type="evidence" value="ECO:0007669"/>
    <property type="project" value="InterPro"/>
</dbReference>
<dbReference type="InterPro" id="IPR011032">
    <property type="entry name" value="GroES-like_sf"/>
</dbReference>
<sequence length="937" mass="102959">MAGNPASSIDRGSLTAIFDADAGAGTPQPCLQCVQIKPLAATTGQEGSPERFRVVFSDINNFVQSMLATQANHVVREGKLVKGCFVRLKSFQANFVKGKKILIVLDLEVLEQLGVSEKIGEPKPLEIKQEEDTKPQSTTMSTNGFYGNRVGPPQQNQPTTPSRTGNSSSTAHANIYPIEALSPYAHKWTIKARCSHKSDIKTWHNKNGEGKLFSVNLLDESGEIRGTAFGEQVDSLFEVFHEGGVYYVTSPCRVNMAKKQFSNLSNDYELMFERDTVVEKAEEQSGVPQVRFNFTNIADLQNVEKDSTIDAIGVLKEVGETSQIVSKTTSKPYDKRELTIVDNTGYSVRLTIWGNTATAFEANPESVVAFKGVKVSDFGGRSLSLLSSGSMTIDPDIDDAHRLKGWYLAQGKNDQFATHAQMNGTMTAAGGRGDPMKTILQIKEENLGMSETTDYFTTKATVIYIKQDNVSYPACLSEGCNKKVVETDPGQWRCERCDKTHPKPEHRYIMSINVSDHTGQIWLSCFDDVGRQIMGMSADQLMDLKENDSKAADDAFQEANCKSMNFKCRAKMDNFQEQQRVRYQVSAAAPLNYSSECSKLTELIKGYNIRNGTGPASSLYINDATPYPTLQPTHAIVKIKFFGLNRMDLLQREGKYPLPPQAGKILGVEFSGTVEELGSQSESTFKKGDEVFGLAYGGAYAEYITVSTHMLIHKPPELSWEICAGIPETWITATQALDLIGEFAPGKSVLWHAGASSVSIAGIQLSKAEGAGQIFVTAGSDAKIDFCKSLGATAGYNYKDAKTDWSAEIMKATGGKGVDIIIDFIGAPYIQHNFNCIARDGRIVQLGLMGGATIPEGVNIGAFIGKRVRWEGSSLRSRDEDYQGKLRDMLCEHAVPRIVRGEMKVPVEKVFPWAEVREAHEFMEGNTSMGKIICRVE</sequence>
<name>A0AA43TZ88_9LECA</name>
<dbReference type="InterPro" id="IPR013154">
    <property type="entry name" value="ADH-like_N"/>
</dbReference>
<dbReference type="InterPro" id="IPR004591">
    <property type="entry name" value="Rfa1"/>
</dbReference>